<keyword evidence="1" id="KW-0732">Signal</keyword>
<evidence type="ECO:0000313" key="2">
    <source>
        <dbReference type="EMBL" id="CRL06583.1"/>
    </source>
</evidence>
<evidence type="ECO:0000313" key="3">
    <source>
        <dbReference type="Proteomes" id="UP000183832"/>
    </source>
</evidence>
<sequence>MSRHFPLIGLFLPCHAIAADFLLLHDVSLVGKDVNSIICDTIKYQNQSRKDEDSFHCQQAFNRIKNEKYEKDFYARLFLFHYSSQLTFILQRKQFDNAEREITLNSERTQQHKKLIKRLKLDEAIWDCAIYSLRVENKRNTK</sequence>
<organism evidence="2 3">
    <name type="scientific">Clunio marinus</name>
    <dbReference type="NCBI Taxonomy" id="568069"/>
    <lineage>
        <taxon>Eukaryota</taxon>
        <taxon>Metazoa</taxon>
        <taxon>Ecdysozoa</taxon>
        <taxon>Arthropoda</taxon>
        <taxon>Hexapoda</taxon>
        <taxon>Insecta</taxon>
        <taxon>Pterygota</taxon>
        <taxon>Neoptera</taxon>
        <taxon>Endopterygota</taxon>
        <taxon>Diptera</taxon>
        <taxon>Nematocera</taxon>
        <taxon>Chironomoidea</taxon>
        <taxon>Chironomidae</taxon>
        <taxon>Clunio</taxon>
    </lineage>
</organism>
<gene>
    <name evidence="2" type="ORF">CLUMA_CG019674</name>
</gene>
<reference evidence="2 3" key="1">
    <citation type="submission" date="2015-04" db="EMBL/GenBank/DDBJ databases">
        <authorList>
            <person name="Syromyatnikov M.Y."/>
            <person name="Popov V.N."/>
        </authorList>
    </citation>
    <scope>NUCLEOTIDE SEQUENCE [LARGE SCALE GENOMIC DNA]</scope>
</reference>
<dbReference type="AlphaFoldDB" id="A0A1J1J2J6"/>
<feature type="signal peptide" evidence="1">
    <location>
        <begin position="1"/>
        <end position="18"/>
    </location>
</feature>
<dbReference type="EMBL" id="CVRI01000067">
    <property type="protein sequence ID" value="CRL06583.1"/>
    <property type="molecule type" value="Genomic_DNA"/>
</dbReference>
<evidence type="ECO:0000256" key="1">
    <source>
        <dbReference type="SAM" id="SignalP"/>
    </source>
</evidence>
<feature type="chain" id="PRO_5012633764" evidence="1">
    <location>
        <begin position="19"/>
        <end position="142"/>
    </location>
</feature>
<protein>
    <submittedName>
        <fullName evidence="2">CLUMA_CG019674, isoform A</fullName>
    </submittedName>
</protein>
<keyword evidence="3" id="KW-1185">Reference proteome</keyword>
<dbReference type="Proteomes" id="UP000183832">
    <property type="component" value="Unassembled WGS sequence"/>
</dbReference>
<proteinExistence type="predicted"/>
<accession>A0A1J1J2J6</accession>
<name>A0A1J1J2J6_9DIPT</name>